<evidence type="ECO:0000313" key="1">
    <source>
        <dbReference type="EMBL" id="QKF94108.1"/>
    </source>
</evidence>
<evidence type="ECO:0000313" key="2">
    <source>
        <dbReference type="Proteomes" id="UP001162001"/>
    </source>
</evidence>
<dbReference type="Proteomes" id="UP001162001">
    <property type="component" value="Segment"/>
</dbReference>
<protein>
    <submittedName>
        <fullName evidence="1">Uncharacterized protein</fullName>
    </submittedName>
</protein>
<keyword evidence="2" id="KW-1185">Reference proteome</keyword>
<organism evidence="1 2">
    <name type="scientific">Fadolivirus FV1/VV64</name>
    <dbReference type="NCBI Taxonomy" id="3070911"/>
    <lineage>
        <taxon>Viruses</taxon>
        <taxon>Varidnaviria</taxon>
        <taxon>Bamfordvirae</taxon>
        <taxon>Nucleocytoviricota</taxon>
        <taxon>Megaviricetes</taxon>
        <taxon>Imitervirales</taxon>
        <taxon>Mimiviridae</taxon>
        <taxon>Klosneuvirinae</taxon>
        <taxon>Fadolivirus</taxon>
        <taxon>Fadolivirus algeromassiliense</taxon>
    </lineage>
</organism>
<accession>A0A7D3UPQ3</accession>
<reference evidence="1 2" key="1">
    <citation type="submission" date="2020-04" db="EMBL/GenBank/DDBJ databases">
        <title>Advantages and limits of metagenomic assembly and binning of a giant virus.</title>
        <authorList>
            <person name="Schulz F."/>
            <person name="Andreani J."/>
            <person name="Francis R."/>
            <person name="Boudjemaa H."/>
            <person name="Bou Khalil J.Y."/>
            <person name="Lee J."/>
            <person name="La Scola B."/>
            <person name="Woyke T."/>
        </authorList>
    </citation>
    <scope>NUCLEOTIDE SEQUENCE [LARGE SCALE GENOMIC DNA]</scope>
    <source>
        <strain evidence="1 2">FV1/VV64</strain>
    </source>
</reference>
<dbReference type="EMBL" id="MT418680">
    <property type="protein sequence ID" value="QKF94108.1"/>
    <property type="molecule type" value="Genomic_DNA"/>
</dbReference>
<proteinExistence type="predicted"/>
<name>A0A7D3UPQ3_9VIRU</name>
<sequence length="327" mass="39077">MEIACDILRRSSISDRHKDIRKKFKELKLSDICRKSSYSSFYKLINNEKYINTTMSLIEQYVDNVDTEFSLSILMAYCISAYPDNLFDTFRSRFEQKLILAANKVVLYLEKLITESELSSDFHDEFLNIMDHYYSLYKLWKSRDSINQMSIVFDEMKEAINIYRLQLKRNYTLTNYDSIYLSLNELFNQNPKYATRILLHNYDIVRVIDAVEIKFWDKVREAYSRDKDAIFIIMVAELRIKLIPMLTNPIDRKELYYTIDTEEIINKVRAYDFTQDKIKKIMNTLQSKVAIVNPNYIKGETLKYADDIIIRIFNYMFNTTYDVIKNT</sequence>
<gene>
    <name evidence="1" type="ORF">Fadolivirus_1_650</name>
</gene>